<dbReference type="Proteomes" id="UP001175228">
    <property type="component" value="Unassembled WGS sequence"/>
</dbReference>
<comment type="caution">
    <text evidence="1">The sequence shown here is derived from an EMBL/GenBank/DDBJ whole genome shotgun (WGS) entry which is preliminary data.</text>
</comment>
<feature type="non-terminal residue" evidence="1">
    <location>
        <position position="1"/>
    </location>
</feature>
<dbReference type="EMBL" id="JAUEPU010000023">
    <property type="protein sequence ID" value="KAK0493772.1"/>
    <property type="molecule type" value="Genomic_DNA"/>
</dbReference>
<gene>
    <name evidence="1" type="ORF">EDD18DRAFT_1055656</name>
</gene>
<evidence type="ECO:0000313" key="1">
    <source>
        <dbReference type="EMBL" id="KAK0493772.1"/>
    </source>
</evidence>
<accession>A0AA39Q037</accession>
<proteinExistence type="predicted"/>
<sequence length="79" mass="9211">LVPVPLGLSIPRRDCAEVYDRYCRLMLILFKPWVTPMDLRDKGQSWVDVFRVFAQGASRSILDTIDNMQILHECKDSRD</sequence>
<evidence type="ECO:0000313" key="2">
    <source>
        <dbReference type="Proteomes" id="UP001175228"/>
    </source>
</evidence>
<organism evidence="1 2">
    <name type="scientific">Armillaria luteobubalina</name>
    <dbReference type="NCBI Taxonomy" id="153913"/>
    <lineage>
        <taxon>Eukaryota</taxon>
        <taxon>Fungi</taxon>
        <taxon>Dikarya</taxon>
        <taxon>Basidiomycota</taxon>
        <taxon>Agaricomycotina</taxon>
        <taxon>Agaricomycetes</taxon>
        <taxon>Agaricomycetidae</taxon>
        <taxon>Agaricales</taxon>
        <taxon>Marasmiineae</taxon>
        <taxon>Physalacriaceae</taxon>
        <taxon>Armillaria</taxon>
    </lineage>
</organism>
<name>A0AA39Q037_9AGAR</name>
<dbReference type="AlphaFoldDB" id="A0AA39Q037"/>
<protein>
    <submittedName>
        <fullName evidence="1">Uncharacterized protein</fullName>
    </submittedName>
</protein>
<keyword evidence="2" id="KW-1185">Reference proteome</keyword>
<reference evidence="1" key="1">
    <citation type="submission" date="2023-06" db="EMBL/GenBank/DDBJ databases">
        <authorList>
            <consortium name="Lawrence Berkeley National Laboratory"/>
            <person name="Ahrendt S."/>
            <person name="Sahu N."/>
            <person name="Indic B."/>
            <person name="Wong-Bajracharya J."/>
            <person name="Merenyi Z."/>
            <person name="Ke H.-M."/>
            <person name="Monk M."/>
            <person name="Kocsube S."/>
            <person name="Drula E."/>
            <person name="Lipzen A."/>
            <person name="Balint B."/>
            <person name="Henrissat B."/>
            <person name="Andreopoulos B."/>
            <person name="Martin F.M."/>
            <person name="Harder C.B."/>
            <person name="Rigling D."/>
            <person name="Ford K.L."/>
            <person name="Foster G.D."/>
            <person name="Pangilinan J."/>
            <person name="Papanicolaou A."/>
            <person name="Barry K."/>
            <person name="LaButti K."/>
            <person name="Viragh M."/>
            <person name="Koriabine M."/>
            <person name="Yan M."/>
            <person name="Riley R."/>
            <person name="Champramary S."/>
            <person name="Plett K.L."/>
            <person name="Tsai I.J."/>
            <person name="Slot J."/>
            <person name="Sipos G."/>
            <person name="Plett J."/>
            <person name="Nagy L.G."/>
            <person name="Grigoriev I.V."/>
        </authorList>
    </citation>
    <scope>NUCLEOTIDE SEQUENCE</scope>
    <source>
        <strain evidence="1">HWK02</strain>
    </source>
</reference>
<feature type="non-terminal residue" evidence="1">
    <location>
        <position position="79"/>
    </location>
</feature>